<feature type="domain" description="VDE lipocalin" evidence="3">
    <location>
        <begin position="86"/>
        <end position="341"/>
    </location>
</feature>
<dbReference type="RefSeq" id="XP_009037347.1">
    <property type="nucleotide sequence ID" value="XM_009039099.1"/>
</dbReference>
<evidence type="ECO:0000256" key="1">
    <source>
        <dbReference type="SAM" id="SignalP"/>
    </source>
</evidence>
<dbReference type="PANTHER" id="PTHR33970">
    <property type="entry name" value="VIOLAXANTHIN DE-EPOXIDASE, CHLOROPLASTIC-RELATED"/>
    <property type="match status" value="1"/>
</dbReference>
<dbReference type="Pfam" id="PF07137">
    <property type="entry name" value="VDE"/>
    <property type="match status" value="1"/>
</dbReference>
<name>F0YAL8_AURAN</name>
<evidence type="ECO:0000259" key="3">
    <source>
        <dbReference type="Pfam" id="PF07137"/>
    </source>
</evidence>
<dbReference type="Gene3D" id="2.40.128.20">
    <property type="match status" value="1"/>
</dbReference>
<dbReference type="Gene3D" id="2.40.50.100">
    <property type="match status" value="1"/>
</dbReference>
<dbReference type="OrthoDB" id="10258187at2759"/>
<feature type="signal peptide" evidence="1">
    <location>
        <begin position="1"/>
        <end position="16"/>
    </location>
</feature>
<feature type="chain" id="PRO_5003264498" description="Lipoyl-binding domain-containing protein" evidence="1">
    <location>
        <begin position="17"/>
        <end position="542"/>
    </location>
</feature>
<evidence type="ECO:0008006" key="6">
    <source>
        <dbReference type="Google" id="ProtNLM"/>
    </source>
</evidence>
<dbReference type="InterPro" id="IPR044682">
    <property type="entry name" value="VDE"/>
</dbReference>
<evidence type="ECO:0000313" key="4">
    <source>
        <dbReference type="EMBL" id="EGB07981.1"/>
    </source>
</evidence>
<accession>F0YAL8</accession>
<dbReference type="PANTHER" id="PTHR33970:SF1">
    <property type="entry name" value="VIOLAXANTHIN DE-EPOXIDASE, CHLOROPLASTIC"/>
    <property type="match status" value="1"/>
</dbReference>
<protein>
    <recommendedName>
        <fullName evidence="6">Lipoyl-binding domain-containing protein</fullName>
    </recommendedName>
</protein>
<dbReference type="InterPro" id="IPR011053">
    <property type="entry name" value="Single_hybrid_motif"/>
</dbReference>
<reference evidence="4 5" key="1">
    <citation type="journal article" date="2011" name="Proc. Natl. Acad. Sci. U.S.A.">
        <title>Niche of harmful alga Aureococcus anophagefferens revealed through ecogenomics.</title>
        <authorList>
            <person name="Gobler C.J."/>
            <person name="Berry D.L."/>
            <person name="Dyhrman S.T."/>
            <person name="Wilhelm S.W."/>
            <person name="Salamov A."/>
            <person name="Lobanov A.V."/>
            <person name="Zhang Y."/>
            <person name="Collier J.L."/>
            <person name="Wurch L.L."/>
            <person name="Kustka A.B."/>
            <person name="Dill B.D."/>
            <person name="Shah M."/>
            <person name="VerBerkmoes N.C."/>
            <person name="Kuo A."/>
            <person name="Terry A."/>
            <person name="Pangilinan J."/>
            <person name="Lindquist E.A."/>
            <person name="Lucas S."/>
            <person name="Paulsen I.T."/>
            <person name="Hattenrath-Lehmann T.K."/>
            <person name="Talmage S.C."/>
            <person name="Walker E.A."/>
            <person name="Koch F."/>
            <person name="Burson A.M."/>
            <person name="Marcoval M.A."/>
            <person name="Tang Y.Z."/>
            <person name="Lecleir G.R."/>
            <person name="Coyne K.J."/>
            <person name="Berg G.M."/>
            <person name="Bertrand E.M."/>
            <person name="Saito M.A."/>
            <person name="Gladyshev V.N."/>
            <person name="Grigoriev I.V."/>
        </authorList>
    </citation>
    <scope>NUCLEOTIDE SEQUENCE [LARGE SCALE GENOMIC DNA]</scope>
    <source>
        <strain evidence="5">CCMP 1984</strain>
    </source>
</reference>
<keyword evidence="5" id="KW-1185">Reference proteome</keyword>
<dbReference type="GO" id="GO:0046422">
    <property type="term" value="F:violaxanthin de-epoxidase activity"/>
    <property type="evidence" value="ECO:0007669"/>
    <property type="project" value="InterPro"/>
</dbReference>
<feature type="domain" description="Lipoyl-binding" evidence="2">
    <location>
        <begin position="423"/>
        <end position="494"/>
    </location>
</feature>
<dbReference type="Proteomes" id="UP000002729">
    <property type="component" value="Unassembled WGS sequence"/>
</dbReference>
<proteinExistence type="predicted"/>
<organism evidence="5">
    <name type="scientific">Aureococcus anophagefferens</name>
    <name type="common">Harmful bloom alga</name>
    <dbReference type="NCBI Taxonomy" id="44056"/>
    <lineage>
        <taxon>Eukaryota</taxon>
        <taxon>Sar</taxon>
        <taxon>Stramenopiles</taxon>
        <taxon>Ochrophyta</taxon>
        <taxon>Pelagophyceae</taxon>
        <taxon>Pelagomonadales</taxon>
        <taxon>Pelagomonadaceae</taxon>
        <taxon>Aureococcus</taxon>
    </lineage>
</organism>
<dbReference type="InterPro" id="IPR012674">
    <property type="entry name" value="Calycin"/>
</dbReference>
<dbReference type="InterPro" id="IPR000089">
    <property type="entry name" value="Biotin_lipoyl"/>
</dbReference>
<dbReference type="InterPro" id="IPR010788">
    <property type="entry name" value="VDE_dom"/>
</dbReference>
<dbReference type="EMBL" id="GL833129">
    <property type="protein sequence ID" value="EGB07981.1"/>
    <property type="molecule type" value="Genomic_DNA"/>
</dbReference>
<evidence type="ECO:0000259" key="2">
    <source>
        <dbReference type="Pfam" id="PF00364"/>
    </source>
</evidence>
<dbReference type="AlphaFoldDB" id="F0YAL8"/>
<evidence type="ECO:0000313" key="5">
    <source>
        <dbReference type="Proteomes" id="UP000002729"/>
    </source>
</evidence>
<dbReference type="GO" id="GO:0010028">
    <property type="term" value="P:xanthophyll cycle"/>
    <property type="evidence" value="ECO:0007669"/>
    <property type="project" value="InterPro"/>
</dbReference>
<dbReference type="GeneID" id="20224892"/>
<keyword evidence="1" id="KW-0732">Signal</keyword>
<dbReference type="CDD" id="cd06849">
    <property type="entry name" value="lipoyl_domain"/>
    <property type="match status" value="1"/>
</dbReference>
<dbReference type="KEGG" id="aaf:AURANDRAFT_64560"/>
<sequence length="542" mass="56951">MARVGLLALLTLTAYGLRSPAPPHPRHNKRAAAHVCGASRAGVDVGGAVAALAAAAALTLGGPAVAENELAALGAKGFDSSLVDTSCFAEGGACGAAAKACLNTGDCRRGMTCTAKCLGDNACITGCFAKYGNAPMNDLLECSIEKNSCIKVAILPTGPDSATEAPAPPLVPVANFDQKTLEGTWYKVMGWNDRYDCFDCQKNSFASAGRDKLAVDVEFSMPRPPAGAYPLRLSEKLVFDQRSAPGALLGDGAAAPRRHARTEGHMFGLTFWENWSVIGENAKDEPEFKFIHYSGKTSQNTYEGAFVYAREPTLPPAAKKSVYRIAKEAGMVPANFCAVRNDLATCGADAAAADEAPPLPEALARKGLFTRAAFASEVDETGLASDRKPDPVLPKWVRTVGEEVASYLEDPHATERWLSPTHVEGVVSKWLVSEGDAVEACDLVAHLDADDVYDGSDLTGRVTMLLETHDDGVVAELLVNEGEPRPAGAPIALIAEDAAGVDALKAAYRDCPDGADADAVASQLGARLMAWQAYLHDANEGS</sequence>
<dbReference type="eggNOG" id="ENOG502QUWC">
    <property type="taxonomic scope" value="Eukaryota"/>
</dbReference>
<dbReference type="Pfam" id="PF00364">
    <property type="entry name" value="Biotin_lipoyl"/>
    <property type="match status" value="1"/>
</dbReference>
<dbReference type="SUPFAM" id="SSF50814">
    <property type="entry name" value="Lipocalins"/>
    <property type="match status" value="1"/>
</dbReference>
<dbReference type="SUPFAM" id="SSF51230">
    <property type="entry name" value="Single hybrid motif"/>
    <property type="match status" value="1"/>
</dbReference>
<gene>
    <name evidence="4" type="ORF">AURANDRAFT_64560</name>
</gene>
<dbReference type="InParanoid" id="F0YAL8"/>